<dbReference type="PATRIC" id="fig|1202724.3.peg.1622"/>
<dbReference type="AlphaFoldDB" id="A0A0M8MLY9"/>
<evidence type="ECO:0000256" key="2">
    <source>
        <dbReference type="ARBA" id="ARBA00022603"/>
    </source>
</evidence>
<comment type="pathway">
    <text evidence="4">Phospholipid metabolism.</text>
</comment>
<dbReference type="STRING" id="1202724.AM493_07815"/>
<keyword evidence="2 7" id="KW-0489">Methyltransferase</keyword>
<proteinExistence type="predicted"/>
<evidence type="ECO:0000256" key="1">
    <source>
        <dbReference type="ARBA" id="ARBA00005189"/>
    </source>
</evidence>
<accession>A0A0M8MLY9</accession>
<dbReference type="OrthoDB" id="8385759at2"/>
<reference evidence="7 8" key="1">
    <citation type="submission" date="2015-08" db="EMBL/GenBank/DDBJ databases">
        <title>Whole genome sequence of Flavobacterium akiainvivens IK-1T, from decaying Wikstroemia oahuensis, an endemic Hawaiian shrub.</title>
        <authorList>
            <person name="Wan X."/>
            <person name="Hou S."/>
            <person name="Saito J."/>
            <person name="Donachie S."/>
        </authorList>
    </citation>
    <scope>NUCLEOTIDE SEQUENCE [LARGE SCALE GENOMIC DNA]</scope>
    <source>
        <strain evidence="7 8">IK-1</strain>
    </source>
</reference>
<feature type="domain" description="Methyltransferase" evidence="6">
    <location>
        <begin position="56"/>
        <end position="150"/>
    </location>
</feature>
<evidence type="ECO:0000313" key="8">
    <source>
        <dbReference type="Proteomes" id="UP000037755"/>
    </source>
</evidence>
<dbReference type="GO" id="GO:0032259">
    <property type="term" value="P:methylation"/>
    <property type="evidence" value="ECO:0007669"/>
    <property type="project" value="UniProtKB-KW"/>
</dbReference>
<dbReference type="GO" id="GO:0000234">
    <property type="term" value="F:phosphoethanolamine N-methyltransferase activity"/>
    <property type="evidence" value="ECO:0007669"/>
    <property type="project" value="UniProtKB-EC"/>
</dbReference>
<dbReference type="CDD" id="cd02440">
    <property type="entry name" value="AdoMet_MTases"/>
    <property type="match status" value="1"/>
</dbReference>
<dbReference type="Pfam" id="PF13649">
    <property type="entry name" value="Methyltransf_25"/>
    <property type="match status" value="1"/>
</dbReference>
<dbReference type="InterPro" id="IPR041698">
    <property type="entry name" value="Methyltransf_25"/>
</dbReference>
<protein>
    <submittedName>
        <fullName evidence="7">Methyltransferase type 12</fullName>
    </submittedName>
</protein>
<evidence type="ECO:0000313" key="7">
    <source>
        <dbReference type="EMBL" id="KOS08258.1"/>
    </source>
</evidence>
<comment type="caution">
    <text evidence="7">The sequence shown here is derived from an EMBL/GenBank/DDBJ whole genome shotgun (WGS) entry which is preliminary data.</text>
</comment>
<dbReference type="InterPro" id="IPR029063">
    <property type="entry name" value="SAM-dependent_MTases_sf"/>
</dbReference>
<keyword evidence="3 7" id="KW-0808">Transferase</keyword>
<dbReference type="RefSeq" id="WP_054410202.1">
    <property type="nucleotide sequence ID" value="NZ_FOYA01000007.1"/>
</dbReference>
<comment type="catalytic activity">
    <reaction evidence="5">
        <text>phosphoethanolamine + S-adenosyl-L-methionine = N-methylethanolamine phosphate + S-adenosyl-L-homocysteine + H(+)</text>
        <dbReference type="Rhea" id="RHEA:20365"/>
        <dbReference type="ChEBI" id="CHEBI:15378"/>
        <dbReference type="ChEBI" id="CHEBI:57781"/>
        <dbReference type="ChEBI" id="CHEBI:57856"/>
        <dbReference type="ChEBI" id="CHEBI:58190"/>
        <dbReference type="ChEBI" id="CHEBI:59789"/>
        <dbReference type="EC" id="2.1.1.103"/>
    </reaction>
    <physiologicalReaction direction="left-to-right" evidence="5">
        <dbReference type="Rhea" id="RHEA:20366"/>
    </physiologicalReaction>
</comment>
<dbReference type="Gene3D" id="3.40.50.150">
    <property type="entry name" value="Vaccinia Virus protein VP39"/>
    <property type="match status" value="1"/>
</dbReference>
<comment type="pathway">
    <text evidence="1">Lipid metabolism.</text>
</comment>
<organism evidence="7 8">
    <name type="scientific">Flavobacterium akiainvivens</name>
    <dbReference type="NCBI Taxonomy" id="1202724"/>
    <lineage>
        <taxon>Bacteria</taxon>
        <taxon>Pseudomonadati</taxon>
        <taxon>Bacteroidota</taxon>
        <taxon>Flavobacteriia</taxon>
        <taxon>Flavobacteriales</taxon>
        <taxon>Flavobacteriaceae</taxon>
        <taxon>Flavobacterium</taxon>
    </lineage>
</organism>
<dbReference type="PANTHER" id="PTHR44307">
    <property type="entry name" value="PHOSPHOETHANOLAMINE METHYLTRANSFERASE"/>
    <property type="match status" value="1"/>
</dbReference>
<sequence>MNKEANYLAINQKAWDNKTATHTTSDFYDNESFMAGRNTLNAIELGLLADVQGKSILHLQCHFGQDTMSLSRMGAKATGVDLSGAAVDKGRELAMKLSLDTRFICCDVYSLPDVLDEKFDIVFTSYGTIGWLPDVDKWAGMVSHFLKPGGKFVFAEFHPVVWMMDTNFNTIAYNYFKDEAIIEQETGTYADTEAAITNETVSWNHSLGEVLGALLKHGLTIEQFNEYDYSPYACFNNLEEFEPGKFRVKHLGNKLPMVYSVLAIKS</sequence>
<name>A0A0M8MLY9_9FLAO</name>
<evidence type="ECO:0000259" key="6">
    <source>
        <dbReference type="Pfam" id="PF13649"/>
    </source>
</evidence>
<dbReference type="Proteomes" id="UP000037755">
    <property type="component" value="Unassembled WGS sequence"/>
</dbReference>
<gene>
    <name evidence="7" type="ORF">AM493_07815</name>
</gene>
<keyword evidence="8" id="KW-1185">Reference proteome</keyword>
<dbReference type="EMBL" id="LIYD01000005">
    <property type="protein sequence ID" value="KOS08258.1"/>
    <property type="molecule type" value="Genomic_DNA"/>
</dbReference>
<dbReference type="SUPFAM" id="SSF53335">
    <property type="entry name" value="S-adenosyl-L-methionine-dependent methyltransferases"/>
    <property type="match status" value="1"/>
</dbReference>
<dbReference type="PANTHER" id="PTHR44307:SF2">
    <property type="entry name" value="PHOSPHOETHANOLAMINE METHYLTRANSFERASE ISOFORM X1"/>
    <property type="match status" value="1"/>
</dbReference>
<evidence type="ECO:0000256" key="3">
    <source>
        <dbReference type="ARBA" id="ARBA00022679"/>
    </source>
</evidence>
<evidence type="ECO:0000256" key="4">
    <source>
        <dbReference type="ARBA" id="ARBA00025707"/>
    </source>
</evidence>
<evidence type="ECO:0000256" key="5">
    <source>
        <dbReference type="ARBA" id="ARBA00047622"/>
    </source>
</evidence>